<proteinExistence type="predicted"/>
<gene>
    <name evidence="1" type="ORF">WG950_03435</name>
</gene>
<protein>
    <submittedName>
        <fullName evidence="1">Uncharacterized protein</fullName>
    </submittedName>
</protein>
<keyword evidence="2" id="KW-1185">Reference proteome</keyword>
<dbReference type="EMBL" id="CP150496">
    <property type="protein sequence ID" value="WYW56317.1"/>
    <property type="molecule type" value="Genomic_DNA"/>
</dbReference>
<name>A0ABZ2TXL5_9FLAO</name>
<sequence length="378" mass="44568">MRKNYITFSNKQDIYVYENQKIDFNKLELDLESSSLLNKQNRKLAQIDFENFSKNLKNISPEFSKEFYAKINTQSIKPKKTNKKVSIVKVDNVEGYRKKELSNGITLNNIQNKIQNIVLTHLDKNKTYKVKTGLFKVEDSLSFKEVSKKTDSLKNDNSFGNFRITNNKRTIENKGSFFLNNDENNFLNRKFYSQYLEKSEIINGSKMYVISYKPKKSKAKYSGKIYINPVNFSIQKIIYQYAKGKRGEHVNLKWLLGIKYSENEDATTLFYEKDKNGSVYASYLKQEIKNYAYINRPIKFIENSKNREKIKFNIKVEVNLNDVTEVLLNEPTKTLNKNLIPYTKEDFKKKSTYISHEKHNASSWKNRQLIINYLEKNS</sequence>
<reference evidence="1 2" key="1">
    <citation type="submission" date="2024-03" db="EMBL/GenBank/DDBJ databases">
        <authorList>
            <person name="Cao K."/>
        </authorList>
    </citation>
    <scope>NUCLEOTIDE SEQUENCE [LARGE SCALE GENOMIC DNA]</scope>
    <source>
        <strain evidence="1 2">MCCC 1K00696</strain>
    </source>
</reference>
<accession>A0ABZ2TXL5</accession>
<evidence type="ECO:0000313" key="1">
    <source>
        <dbReference type="EMBL" id="WYW56317.1"/>
    </source>
</evidence>
<dbReference type="RefSeq" id="WP_340934162.1">
    <property type="nucleotide sequence ID" value="NZ_CP150496.1"/>
</dbReference>
<organism evidence="1 2">
    <name type="scientific">Polaribacter marinaquae</name>
    <dbReference type="NCBI Taxonomy" id="1642819"/>
    <lineage>
        <taxon>Bacteria</taxon>
        <taxon>Pseudomonadati</taxon>
        <taxon>Bacteroidota</taxon>
        <taxon>Flavobacteriia</taxon>
        <taxon>Flavobacteriales</taxon>
        <taxon>Flavobacteriaceae</taxon>
    </lineage>
</organism>
<dbReference type="Proteomes" id="UP001491088">
    <property type="component" value="Chromosome"/>
</dbReference>
<evidence type="ECO:0000313" key="2">
    <source>
        <dbReference type="Proteomes" id="UP001491088"/>
    </source>
</evidence>